<dbReference type="AlphaFoldDB" id="A0AAP0F821"/>
<keyword evidence="2" id="KW-1185">Reference proteome</keyword>
<reference evidence="1 2" key="1">
    <citation type="submission" date="2024-01" db="EMBL/GenBank/DDBJ databases">
        <title>Genome assemblies of Stephania.</title>
        <authorList>
            <person name="Yang L."/>
        </authorList>
    </citation>
    <scope>NUCLEOTIDE SEQUENCE [LARGE SCALE GENOMIC DNA]</scope>
    <source>
        <strain evidence="1">YNDBR</strain>
        <tissue evidence="1">Leaf</tissue>
    </source>
</reference>
<sequence length="67" mass="7525">MLEMGGSSTYYRELINQGSHDEEGNHRLVSIYIVRGEGVRQGETRKEACTYPCTSCEKKLSVLVESV</sequence>
<dbReference type="EMBL" id="JBBNAF010000010">
    <property type="protein sequence ID" value="KAK9106609.1"/>
    <property type="molecule type" value="Genomic_DNA"/>
</dbReference>
<protein>
    <submittedName>
        <fullName evidence="1">Uncharacterized protein</fullName>
    </submittedName>
</protein>
<evidence type="ECO:0000313" key="1">
    <source>
        <dbReference type="EMBL" id="KAK9106609.1"/>
    </source>
</evidence>
<comment type="caution">
    <text evidence="1">The sequence shown here is derived from an EMBL/GenBank/DDBJ whole genome shotgun (WGS) entry which is preliminary data.</text>
</comment>
<organism evidence="1 2">
    <name type="scientific">Stephania yunnanensis</name>
    <dbReference type="NCBI Taxonomy" id="152371"/>
    <lineage>
        <taxon>Eukaryota</taxon>
        <taxon>Viridiplantae</taxon>
        <taxon>Streptophyta</taxon>
        <taxon>Embryophyta</taxon>
        <taxon>Tracheophyta</taxon>
        <taxon>Spermatophyta</taxon>
        <taxon>Magnoliopsida</taxon>
        <taxon>Ranunculales</taxon>
        <taxon>Menispermaceae</taxon>
        <taxon>Menispermoideae</taxon>
        <taxon>Cissampelideae</taxon>
        <taxon>Stephania</taxon>
    </lineage>
</organism>
<dbReference type="Proteomes" id="UP001420932">
    <property type="component" value="Unassembled WGS sequence"/>
</dbReference>
<gene>
    <name evidence="1" type="ORF">Syun_022620</name>
</gene>
<proteinExistence type="predicted"/>
<evidence type="ECO:0000313" key="2">
    <source>
        <dbReference type="Proteomes" id="UP001420932"/>
    </source>
</evidence>
<name>A0AAP0F821_9MAGN</name>
<accession>A0AAP0F821</accession>